<evidence type="ECO:0000313" key="2">
    <source>
        <dbReference type="Proteomes" id="UP000271098"/>
    </source>
</evidence>
<evidence type="ECO:0000313" key="1">
    <source>
        <dbReference type="EMBL" id="VDK65107.1"/>
    </source>
</evidence>
<dbReference type="Proteomes" id="UP000271098">
    <property type="component" value="Unassembled WGS sequence"/>
</dbReference>
<reference evidence="3" key="1">
    <citation type="submission" date="2016-06" db="UniProtKB">
        <authorList>
            <consortium name="WormBaseParasite"/>
        </authorList>
    </citation>
    <scope>IDENTIFICATION</scope>
</reference>
<dbReference type="EMBL" id="UYRT01026467">
    <property type="protein sequence ID" value="VDK65107.1"/>
    <property type="molecule type" value="Genomic_DNA"/>
</dbReference>
<gene>
    <name evidence="1" type="ORF">GPUH_LOCUS8770</name>
</gene>
<evidence type="ECO:0000313" key="3">
    <source>
        <dbReference type="WBParaSite" id="GPUH_0000877601-mRNA-1"/>
    </source>
</evidence>
<reference evidence="1 2" key="2">
    <citation type="submission" date="2018-11" db="EMBL/GenBank/DDBJ databases">
        <authorList>
            <consortium name="Pathogen Informatics"/>
        </authorList>
    </citation>
    <scope>NUCLEOTIDE SEQUENCE [LARGE SCALE GENOMIC DNA]</scope>
</reference>
<sequence length="108" mass="13021">MRTALSKDIWISIKLKLILVHFHYYSVFSQWTQSSELPHKMLWMIHISRKIRDQPPMSSVVAIFHIPNVSFSLMKMMIRVLRRRSHNKYSHRSKVSNRLVFIDSHLFQ</sequence>
<organism evidence="3">
    <name type="scientific">Gongylonema pulchrum</name>
    <dbReference type="NCBI Taxonomy" id="637853"/>
    <lineage>
        <taxon>Eukaryota</taxon>
        <taxon>Metazoa</taxon>
        <taxon>Ecdysozoa</taxon>
        <taxon>Nematoda</taxon>
        <taxon>Chromadorea</taxon>
        <taxon>Rhabditida</taxon>
        <taxon>Spirurina</taxon>
        <taxon>Spiruromorpha</taxon>
        <taxon>Spiruroidea</taxon>
        <taxon>Gongylonematidae</taxon>
        <taxon>Gongylonema</taxon>
    </lineage>
</organism>
<dbReference type="WBParaSite" id="GPUH_0000877601-mRNA-1">
    <property type="protein sequence ID" value="GPUH_0000877601-mRNA-1"/>
    <property type="gene ID" value="GPUH_0000877601"/>
</dbReference>
<name>A0A183DJ75_9BILA</name>
<dbReference type="AlphaFoldDB" id="A0A183DJ75"/>
<accession>A0A183DJ75</accession>
<proteinExistence type="predicted"/>
<protein>
    <submittedName>
        <fullName evidence="3">Ovule protein</fullName>
    </submittedName>
</protein>
<keyword evidence="2" id="KW-1185">Reference proteome</keyword>